<keyword evidence="3" id="KW-0929">Antimicrobial</keyword>
<dbReference type="InParanoid" id="A0A5N4AN91"/>
<evidence type="ECO:0000256" key="5">
    <source>
        <dbReference type="ARBA" id="ARBA00022801"/>
    </source>
</evidence>
<comment type="caution">
    <text evidence="10">The sequence shown here is derived from an EMBL/GenBank/DDBJ whole genome shotgun (WGS) entry which is preliminary data.</text>
</comment>
<gene>
    <name evidence="10" type="ORF">PPYR_09681</name>
</gene>
<dbReference type="PROSITE" id="PS51909">
    <property type="entry name" value="LYSOZYME_I"/>
    <property type="match status" value="1"/>
</dbReference>
<protein>
    <recommendedName>
        <fullName evidence="2">lysozyme</fullName>
        <ecNumber evidence="2">3.2.1.17</ecNumber>
    </recommendedName>
</protein>
<evidence type="ECO:0000256" key="7">
    <source>
        <dbReference type="ARBA" id="ARBA00023295"/>
    </source>
</evidence>
<dbReference type="GO" id="GO:0031640">
    <property type="term" value="P:killing of cells of another organism"/>
    <property type="evidence" value="ECO:0007669"/>
    <property type="project" value="UniProtKB-KW"/>
</dbReference>
<dbReference type="AlphaFoldDB" id="A0A5N4AN91"/>
<keyword evidence="9" id="KW-0732">Signal</keyword>
<dbReference type="InterPro" id="IPR008597">
    <property type="entry name" value="Invert_lysozyme"/>
</dbReference>
<dbReference type="EC" id="3.2.1.17" evidence="2"/>
<feature type="disulfide bond" evidence="8">
    <location>
        <begin position="30"/>
        <end position="113"/>
    </location>
</feature>
<dbReference type="PROSITE" id="PS00018">
    <property type="entry name" value="EF_HAND_1"/>
    <property type="match status" value="1"/>
</dbReference>
<keyword evidence="11" id="KW-1185">Reference proteome</keyword>
<keyword evidence="6 8" id="KW-1015">Disulfide bond</keyword>
<evidence type="ECO:0000313" key="10">
    <source>
        <dbReference type="EMBL" id="KAB0798688.1"/>
    </source>
</evidence>
<evidence type="ECO:0000256" key="6">
    <source>
        <dbReference type="ARBA" id="ARBA00023157"/>
    </source>
</evidence>
<evidence type="ECO:0000256" key="2">
    <source>
        <dbReference type="ARBA" id="ARBA00012732"/>
    </source>
</evidence>
<keyword evidence="5" id="KW-0378">Hydrolase</keyword>
<evidence type="ECO:0000256" key="8">
    <source>
        <dbReference type="PIRSR" id="PIRSR608597-3"/>
    </source>
</evidence>
<evidence type="ECO:0000256" key="3">
    <source>
        <dbReference type="ARBA" id="ARBA00022529"/>
    </source>
</evidence>
<dbReference type="Pfam" id="PF05497">
    <property type="entry name" value="Destabilase"/>
    <property type="match status" value="1"/>
</dbReference>
<dbReference type="PANTHER" id="PTHR11195">
    <property type="entry name" value="DESTABILASE-RELATED"/>
    <property type="match status" value="1"/>
</dbReference>
<accession>A0A5N4AN91</accession>
<dbReference type="InterPro" id="IPR018247">
    <property type="entry name" value="EF_Hand_1_Ca_BS"/>
</dbReference>
<name>A0A5N4AN91_PHOPY</name>
<organism evidence="10 11">
    <name type="scientific">Photinus pyralis</name>
    <name type="common">Common eastern firefly</name>
    <name type="synonym">Lampyris pyralis</name>
    <dbReference type="NCBI Taxonomy" id="7054"/>
    <lineage>
        <taxon>Eukaryota</taxon>
        <taxon>Metazoa</taxon>
        <taxon>Ecdysozoa</taxon>
        <taxon>Arthropoda</taxon>
        <taxon>Hexapoda</taxon>
        <taxon>Insecta</taxon>
        <taxon>Pterygota</taxon>
        <taxon>Neoptera</taxon>
        <taxon>Endopterygota</taxon>
        <taxon>Coleoptera</taxon>
        <taxon>Polyphaga</taxon>
        <taxon>Elateriformia</taxon>
        <taxon>Elateroidea</taxon>
        <taxon>Lampyridae</taxon>
        <taxon>Lampyrinae</taxon>
        <taxon>Photinus</taxon>
    </lineage>
</organism>
<comment type="catalytic activity">
    <reaction evidence="1">
        <text>Hydrolysis of (1-&gt;4)-beta-linkages between N-acetylmuramic acid and N-acetyl-D-glucosamine residues in a peptidoglycan and between N-acetyl-D-glucosamine residues in chitodextrins.</text>
        <dbReference type="EC" id="3.2.1.17"/>
    </reaction>
</comment>
<evidence type="ECO:0000256" key="1">
    <source>
        <dbReference type="ARBA" id="ARBA00000632"/>
    </source>
</evidence>
<evidence type="ECO:0000256" key="9">
    <source>
        <dbReference type="SAM" id="SignalP"/>
    </source>
</evidence>
<evidence type="ECO:0000313" key="11">
    <source>
        <dbReference type="Proteomes" id="UP000327044"/>
    </source>
</evidence>
<dbReference type="GO" id="GO:0042742">
    <property type="term" value="P:defense response to bacterium"/>
    <property type="evidence" value="ECO:0007669"/>
    <property type="project" value="UniProtKB-KW"/>
</dbReference>
<reference evidence="10 11" key="1">
    <citation type="journal article" date="2018" name="Elife">
        <title>Firefly genomes illuminate parallel origins of bioluminescence in beetles.</title>
        <authorList>
            <person name="Fallon T.R."/>
            <person name="Lower S.E."/>
            <person name="Chang C.H."/>
            <person name="Bessho-Uehara M."/>
            <person name="Martin G.J."/>
            <person name="Bewick A.J."/>
            <person name="Behringer M."/>
            <person name="Debat H.J."/>
            <person name="Wong I."/>
            <person name="Day J.C."/>
            <person name="Suvorov A."/>
            <person name="Silva C.J."/>
            <person name="Stanger-Hall K.F."/>
            <person name="Hall D.W."/>
            <person name="Schmitz R.J."/>
            <person name="Nelson D.R."/>
            <person name="Lewis S.M."/>
            <person name="Shigenobu S."/>
            <person name="Bybee S.M."/>
            <person name="Larracuente A.M."/>
            <person name="Oba Y."/>
            <person name="Weng J.K."/>
        </authorList>
    </citation>
    <scope>NUCLEOTIDE SEQUENCE [LARGE SCALE GENOMIC DNA]</scope>
    <source>
        <strain evidence="10">1611_PpyrPB1</strain>
        <tissue evidence="10">Whole body</tissue>
    </source>
</reference>
<feature type="signal peptide" evidence="9">
    <location>
        <begin position="1"/>
        <end position="19"/>
    </location>
</feature>
<dbReference type="Proteomes" id="UP000327044">
    <property type="component" value="Unassembled WGS sequence"/>
</dbReference>
<dbReference type="GO" id="GO:0003796">
    <property type="term" value="F:lysozyme activity"/>
    <property type="evidence" value="ECO:0007669"/>
    <property type="project" value="UniProtKB-EC"/>
</dbReference>
<sequence length="148" mass="16847">MQYRQVLVLILLPFIGILCEKMDTPVSISCINCIAHASSAQNFNKTCTDSCGVFRVSKDYWIEAGMPMVNRIPNSHPKAFEKCANSPICGYHLVQLYMQKLKKDCNGDGVVDCDDFVRIHKLGADKCHEELPEHYLDRFEYCKEVVPL</sequence>
<feature type="disulfide bond" evidence="8">
    <location>
        <begin position="83"/>
        <end position="89"/>
    </location>
</feature>
<dbReference type="CDD" id="cd16890">
    <property type="entry name" value="lyz_i"/>
    <property type="match status" value="1"/>
</dbReference>
<keyword evidence="7" id="KW-0326">Glycosidase</keyword>
<keyword evidence="4" id="KW-0081">Bacteriolytic enzyme</keyword>
<dbReference type="PANTHER" id="PTHR11195:SF13">
    <property type="entry name" value="INVERTEBRATE-TYPE LYSOZYME 2-RELATED"/>
    <property type="match status" value="1"/>
</dbReference>
<evidence type="ECO:0000256" key="4">
    <source>
        <dbReference type="ARBA" id="ARBA00022638"/>
    </source>
</evidence>
<dbReference type="EMBL" id="VVIM01000006">
    <property type="protein sequence ID" value="KAB0798688.1"/>
    <property type="molecule type" value="Genomic_DNA"/>
</dbReference>
<feature type="chain" id="PRO_5024434052" description="lysozyme" evidence="9">
    <location>
        <begin position="20"/>
        <end position="148"/>
    </location>
</feature>
<dbReference type="Gene3D" id="1.10.530.10">
    <property type="match status" value="1"/>
</dbReference>
<proteinExistence type="predicted"/>